<dbReference type="InterPro" id="IPR011853">
    <property type="entry name" value="TRAP_DctM-Dct_fused"/>
</dbReference>
<feature type="transmembrane region" description="Helical" evidence="1">
    <location>
        <begin position="197"/>
        <end position="223"/>
    </location>
</feature>
<dbReference type="Proteomes" id="UP000011511">
    <property type="component" value="Unassembled WGS sequence"/>
</dbReference>
<feature type="transmembrane region" description="Helical" evidence="1">
    <location>
        <begin position="825"/>
        <end position="844"/>
    </location>
</feature>
<evidence type="ECO:0000256" key="1">
    <source>
        <dbReference type="SAM" id="Phobius"/>
    </source>
</evidence>
<feature type="transmembrane region" description="Helical" evidence="1">
    <location>
        <begin position="72"/>
        <end position="94"/>
    </location>
</feature>
<feature type="domain" description="TRAP C4-dicarboxylate transport system permease DctM subunit" evidence="2">
    <location>
        <begin position="217"/>
        <end position="567"/>
    </location>
</feature>
<feature type="transmembrane region" description="Helical" evidence="1">
    <location>
        <begin position="850"/>
        <end position="875"/>
    </location>
</feature>
<dbReference type="RefSeq" id="WP_007109996.1">
    <property type="nucleotide sequence ID" value="NZ_AOIK01000033.1"/>
</dbReference>
<evidence type="ECO:0000259" key="2">
    <source>
        <dbReference type="Pfam" id="PF06808"/>
    </source>
</evidence>
<feature type="transmembrane region" description="Helical" evidence="1">
    <location>
        <begin position="407"/>
        <end position="431"/>
    </location>
</feature>
<dbReference type="EMBL" id="AOIK01000033">
    <property type="protein sequence ID" value="ELY85025.1"/>
    <property type="molecule type" value="Genomic_DNA"/>
</dbReference>
<feature type="transmembrane region" description="Helical" evidence="1">
    <location>
        <begin position="623"/>
        <end position="645"/>
    </location>
</feature>
<feature type="transmembrane region" description="Helical" evidence="1">
    <location>
        <begin position="788"/>
        <end position="813"/>
    </location>
</feature>
<organism evidence="3 4">
    <name type="scientific">Natrinema altunense (strain JCM 12890 / CGMCC 1.3731 / AJ2)</name>
    <dbReference type="NCBI Taxonomy" id="1227494"/>
    <lineage>
        <taxon>Archaea</taxon>
        <taxon>Methanobacteriati</taxon>
        <taxon>Methanobacteriota</taxon>
        <taxon>Stenosarchaea group</taxon>
        <taxon>Halobacteria</taxon>
        <taxon>Halobacteriales</taxon>
        <taxon>Natrialbaceae</taxon>
        <taxon>Natrinema</taxon>
    </lineage>
</organism>
<dbReference type="InterPro" id="IPR010656">
    <property type="entry name" value="DctM"/>
</dbReference>
<feature type="transmembrane region" description="Helical" evidence="1">
    <location>
        <begin position="32"/>
        <end position="52"/>
    </location>
</feature>
<feature type="transmembrane region" description="Helical" evidence="1">
    <location>
        <begin position="501"/>
        <end position="524"/>
    </location>
</feature>
<reference evidence="3 4" key="1">
    <citation type="journal article" date="2014" name="PLoS Genet.">
        <title>Phylogenetically driven sequencing of extremely halophilic archaea reveals strategies for static and dynamic osmo-response.</title>
        <authorList>
            <person name="Becker E.A."/>
            <person name="Seitzer P.M."/>
            <person name="Tritt A."/>
            <person name="Larsen D."/>
            <person name="Krusor M."/>
            <person name="Yao A.I."/>
            <person name="Wu D."/>
            <person name="Madern D."/>
            <person name="Eisen J.A."/>
            <person name="Darling A.E."/>
            <person name="Facciotti M.T."/>
        </authorList>
    </citation>
    <scope>NUCLEOTIDE SEQUENCE [LARGE SCALE GENOMIC DNA]</scope>
    <source>
        <strain evidence="3 4">JCM 12890</strain>
    </source>
</reference>
<accession>L9ZF24</accession>
<dbReference type="Pfam" id="PF06808">
    <property type="entry name" value="DctM"/>
    <property type="match status" value="2"/>
</dbReference>
<feature type="transmembrane region" description="Helical" evidence="1">
    <location>
        <begin position="682"/>
        <end position="704"/>
    </location>
</feature>
<feature type="transmembrane region" description="Helical" evidence="1">
    <location>
        <begin position="651"/>
        <end position="675"/>
    </location>
</feature>
<feature type="domain" description="TRAP C4-dicarboxylate transport system permease DctM subunit" evidence="2">
    <location>
        <begin position="612"/>
        <end position="768"/>
    </location>
</feature>
<sequence length="900" mass="94384">MSIDTNTETVSEEEQEEIMQEVERRRTLQGPAVVAVALIGILLSAFQLWLAARGRTFAVPFPGGGQFELSLQQLQVNAVHVTFALILAFLLFPGSRGDGFVARRLGRIPPAVRSQFGASHPLSSATTRLADAVRWAAVDPSMDRVTPVDIVLVVLSLFPTYYIVTEFEAIQDLAVFGIQSGRPIHDVYPILEPLVTAVAMLGVPLDEVSCAFLLGALGILLVLEATRRTLGIHLMSLVTLFIAYARWGYLIPSDSPIGALSTLPETWGGIVYNLWYTVEAGVFSVPVTVSVRYIYIFILFGAFLEMSGAGKWFIDLAYSATGTRKGGPAKASVVSSGFMGMLSGSSIANTVTTGAFTIPLMKRSGYSPDFSGAVESSASSGGQILPPVMGAAAFLIVEYTGTPYADVIMAATLPAVAFFFGMWVMVHFEAVRGGIGGLPRSELPNALDELRTGWFYLVPVVLLIYFLIFARLSIARAGWYTIVAIVALISVVAADNERTRVPLLGSIAALFAAQVATFASYGVGLGGAVRVALGLETAADPYSIGAAVAASVSDLGVIAVLISVAFLLARPYADSPLLDLDEAVDESARRSAEFLNRPSLAENTGYRLGTFVLKSMESGARTATTVVIAVAAAGVVPGVISVSGLGPNLAALINTVSAGSILLLLVLTGIAAIIFGMGMPTTAMYIILVAMLGGPMEDLGVWIIAGHLFILYFGLMADVTPPVAVAAFAGAGIAKADELKTATAAFLLSLNKILVPFAFVFSPGILLVRETGGQWDIIGWSDISDLGFFLPEVAVPVLGMFLGVYALGVTIIGCQYSPVGSSSRALYAVASILLMVPEIPLLVLEAALSLVGVSVGLTGLSVTLPLRTLGLAILVSLSYRNATRSSGSELGTATPAPGDA</sequence>
<feature type="transmembrane region" description="Helical" evidence="1">
    <location>
        <begin position="477"/>
        <end position="494"/>
    </location>
</feature>
<dbReference type="PANTHER" id="PTHR43849">
    <property type="entry name" value="BLL3936 PROTEIN"/>
    <property type="match status" value="1"/>
</dbReference>
<comment type="caution">
    <text evidence="3">The sequence shown here is derived from an EMBL/GenBank/DDBJ whole genome shotgun (WGS) entry which is preliminary data.</text>
</comment>
<evidence type="ECO:0000313" key="4">
    <source>
        <dbReference type="Proteomes" id="UP000011511"/>
    </source>
</evidence>
<feature type="transmembrane region" description="Helical" evidence="1">
    <location>
        <begin position="452"/>
        <end position="471"/>
    </location>
</feature>
<protein>
    <submittedName>
        <fullName evidence="3">TRAP transporter 4TM/12TM fusion protein</fullName>
    </submittedName>
</protein>
<evidence type="ECO:0000313" key="3">
    <source>
        <dbReference type="EMBL" id="ELY85025.1"/>
    </source>
</evidence>
<feature type="transmembrane region" description="Helical" evidence="1">
    <location>
        <begin position="334"/>
        <end position="361"/>
    </location>
</feature>
<proteinExistence type="predicted"/>
<feature type="transmembrane region" description="Helical" evidence="1">
    <location>
        <begin position="230"/>
        <end position="249"/>
    </location>
</feature>
<feature type="transmembrane region" description="Helical" evidence="1">
    <location>
        <begin position="710"/>
        <end position="733"/>
    </location>
</feature>
<feature type="transmembrane region" description="Helical" evidence="1">
    <location>
        <begin position="544"/>
        <end position="568"/>
    </location>
</feature>
<name>L9ZF24_NATA2</name>
<feature type="transmembrane region" description="Helical" evidence="1">
    <location>
        <begin position="745"/>
        <end position="768"/>
    </location>
</feature>
<feature type="transmembrane region" description="Helical" evidence="1">
    <location>
        <begin position="145"/>
        <end position="164"/>
    </location>
</feature>
<dbReference type="PANTHER" id="PTHR43849:SF2">
    <property type="entry name" value="BLL3936 PROTEIN"/>
    <property type="match status" value="1"/>
</dbReference>
<dbReference type="PATRIC" id="fig|1227494.3.peg.2749"/>
<keyword evidence="4" id="KW-1185">Reference proteome</keyword>
<keyword evidence="1" id="KW-0472">Membrane</keyword>
<keyword evidence="1" id="KW-0812">Transmembrane</keyword>
<dbReference type="AlphaFoldDB" id="L9ZF24"/>
<dbReference type="NCBIfam" id="TIGR02123">
    <property type="entry name" value="TRAP_fused"/>
    <property type="match status" value="1"/>
</dbReference>
<dbReference type="eggNOG" id="arCOG01906">
    <property type="taxonomic scope" value="Archaea"/>
</dbReference>
<keyword evidence="1" id="KW-1133">Transmembrane helix</keyword>
<gene>
    <name evidence="3" type="ORF">C485_13690</name>
</gene>